<dbReference type="InterPro" id="IPR013022">
    <property type="entry name" value="Xyl_isomerase-like_TIM-brl"/>
</dbReference>
<dbReference type="Gene3D" id="3.20.20.150">
    <property type="entry name" value="Divalent-metal-dependent TIM barrel enzymes"/>
    <property type="match status" value="1"/>
</dbReference>
<proteinExistence type="predicted"/>
<evidence type="ECO:0000259" key="1">
    <source>
        <dbReference type="Pfam" id="PF01261"/>
    </source>
</evidence>
<dbReference type="PANTHER" id="PTHR12110:SF41">
    <property type="entry name" value="INOSOSE DEHYDRATASE"/>
    <property type="match status" value="1"/>
</dbReference>
<protein>
    <submittedName>
        <fullName evidence="2">Unannotated protein</fullName>
    </submittedName>
</protein>
<feature type="domain" description="Xylose isomerase-like TIM barrel" evidence="1">
    <location>
        <begin position="27"/>
        <end position="257"/>
    </location>
</feature>
<dbReference type="InterPro" id="IPR036237">
    <property type="entry name" value="Xyl_isomerase-like_sf"/>
</dbReference>
<dbReference type="InterPro" id="IPR050312">
    <property type="entry name" value="IolE/XylAMocC-like"/>
</dbReference>
<reference evidence="2" key="1">
    <citation type="submission" date="2020-05" db="EMBL/GenBank/DDBJ databases">
        <authorList>
            <person name="Chiriac C."/>
            <person name="Salcher M."/>
            <person name="Ghai R."/>
            <person name="Kavagutti S V."/>
        </authorList>
    </citation>
    <scope>NUCLEOTIDE SEQUENCE</scope>
</reference>
<dbReference type="Pfam" id="PF01261">
    <property type="entry name" value="AP_endonuc_2"/>
    <property type="match status" value="1"/>
</dbReference>
<dbReference type="EMBL" id="CAFBMB010000047">
    <property type="protein sequence ID" value="CAB4897828.1"/>
    <property type="molecule type" value="Genomic_DNA"/>
</dbReference>
<evidence type="ECO:0000313" key="2">
    <source>
        <dbReference type="EMBL" id="CAB4897828.1"/>
    </source>
</evidence>
<organism evidence="2">
    <name type="scientific">freshwater metagenome</name>
    <dbReference type="NCBI Taxonomy" id="449393"/>
    <lineage>
        <taxon>unclassified sequences</taxon>
        <taxon>metagenomes</taxon>
        <taxon>ecological metagenomes</taxon>
    </lineage>
</organism>
<name>A0A6J7FUZ6_9ZZZZ</name>
<sequence>MRTPPMSCLVNVIIGDPSQTELPGMLDSLAELGYTYVVLPPMDPAATDAAWIRGLCAERSLLPITMCGGMAPESQVGSADEAERAAGVAGLRALVDFAVALGSPQLNGVPYGIFGHPLAPTDPDYFARAAREVGAAADYAHDKGVTMTFEVLNRYETSVVNTAAQAMDFVSKSESQHLRIHLDSFHMAIEEADIFAAIDLALPKLGYLELGQSGRGMLSTGIVDNAAVVRHAIAAGYTGPIGVEAFSRSILPPFVADALAIWREPYTSGRDLAAEAATIMRGSASTGS</sequence>
<dbReference type="SUPFAM" id="SSF51658">
    <property type="entry name" value="Xylose isomerase-like"/>
    <property type="match status" value="1"/>
</dbReference>
<dbReference type="PANTHER" id="PTHR12110">
    <property type="entry name" value="HYDROXYPYRUVATE ISOMERASE"/>
    <property type="match status" value="1"/>
</dbReference>
<gene>
    <name evidence="2" type="ORF">UFOPK3516_00781</name>
</gene>
<accession>A0A6J7FUZ6</accession>
<dbReference type="AlphaFoldDB" id="A0A6J7FUZ6"/>